<organism evidence="6 7">
    <name type="scientific">Halostreptopolyspora alba</name>
    <dbReference type="NCBI Taxonomy" id="2487137"/>
    <lineage>
        <taxon>Bacteria</taxon>
        <taxon>Bacillati</taxon>
        <taxon>Actinomycetota</taxon>
        <taxon>Actinomycetes</taxon>
        <taxon>Streptosporangiales</taxon>
        <taxon>Nocardiopsidaceae</taxon>
        <taxon>Halostreptopolyspora</taxon>
    </lineage>
</organism>
<accession>A0A3N0EDS2</accession>
<reference evidence="6 7" key="1">
    <citation type="submission" date="2018-11" db="EMBL/GenBank/DDBJ databases">
        <title>The genome draft of YIM 96095.</title>
        <authorList>
            <person name="Tang S.-K."/>
            <person name="Chunyu W.-X."/>
            <person name="Feng Y.-Z."/>
        </authorList>
    </citation>
    <scope>NUCLEOTIDE SEQUENCE [LARGE SCALE GENOMIC DNA]</scope>
    <source>
        <strain evidence="6 7">YIM 96095</strain>
    </source>
</reference>
<dbReference type="PANTHER" id="PTHR43735:SF3">
    <property type="entry name" value="FERROPTOSIS SUPPRESSOR PROTEIN 1"/>
    <property type="match status" value="1"/>
</dbReference>
<dbReference type="OrthoDB" id="3248171at2"/>
<evidence type="ECO:0000256" key="2">
    <source>
        <dbReference type="ARBA" id="ARBA00022630"/>
    </source>
</evidence>
<name>A0A3N0EDS2_9ACTN</name>
<comment type="caution">
    <text evidence="6">The sequence shown here is derived from an EMBL/GenBank/DDBJ whole genome shotgun (WGS) entry which is preliminary data.</text>
</comment>
<dbReference type="RefSeq" id="WP_123200598.1">
    <property type="nucleotide sequence ID" value="NZ_RJMB01000005.1"/>
</dbReference>
<dbReference type="Pfam" id="PF07992">
    <property type="entry name" value="Pyr_redox_2"/>
    <property type="match status" value="1"/>
</dbReference>
<protein>
    <submittedName>
        <fullName evidence="6">FAD-dependent oxidoreductase</fullName>
    </submittedName>
</protein>
<dbReference type="InterPro" id="IPR023753">
    <property type="entry name" value="FAD/NAD-binding_dom"/>
</dbReference>
<dbReference type="SUPFAM" id="SSF51905">
    <property type="entry name" value="FAD/NAD(P)-binding domain"/>
    <property type="match status" value="1"/>
</dbReference>
<evidence type="ECO:0000256" key="4">
    <source>
        <dbReference type="ARBA" id="ARBA00023002"/>
    </source>
</evidence>
<keyword evidence="3" id="KW-0274">FAD</keyword>
<dbReference type="GO" id="GO:0050660">
    <property type="term" value="F:flavin adenine dinucleotide binding"/>
    <property type="evidence" value="ECO:0007669"/>
    <property type="project" value="TreeGrafter"/>
</dbReference>
<dbReference type="GO" id="GO:0004174">
    <property type="term" value="F:electron-transferring-flavoprotein dehydrogenase activity"/>
    <property type="evidence" value="ECO:0007669"/>
    <property type="project" value="TreeGrafter"/>
</dbReference>
<dbReference type="EMBL" id="RJMB01000005">
    <property type="protein sequence ID" value="RNL85819.1"/>
    <property type="molecule type" value="Genomic_DNA"/>
</dbReference>
<evidence type="ECO:0000259" key="5">
    <source>
        <dbReference type="Pfam" id="PF07992"/>
    </source>
</evidence>
<keyword evidence="7" id="KW-1185">Reference proteome</keyword>
<feature type="domain" description="FAD/NAD(P)-binding" evidence="5">
    <location>
        <begin position="13"/>
        <end position="296"/>
    </location>
</feature>
<dbReference type="PANTHER" id="PTHR43735">
    <property type="entry name" value="APOPTOSIS-INDUCING FACTOR 1"/>
    <property type="match status" value="1"/>
</dbReference>
<evidence type="ECO:0000313" key="6">
    <source>
        <dbReference type="EMBL" id="RNL85819.1"/>
    </source>
</evidence>
<keyword evidence="4" id="KW-0560">Oxidoreductase</keyword>
<dbReference type="AlphaFoldDB" id="A0A3N0EDS2"/>
<dbReference type="GO" id="GO:0005737">
    <property type="term" value="C:cytoplasm"/>
    <property type="evidence" value="ECO:0007669"/>
    <property type="project" value="TreeGrafter"/>
</dbReference>
<evidence type="ECO:0000256" key="1">
    <source>
        <dbReference type="ARBA" id="ARBA00006442"/>
    </source>
</evidence>
<evidence type="ECO:0000256" key="3">
    <source>
        <dbReference type="ARBA" id="ARBA00022827"/>
    </source>
</evidence>
<proteinExistence type="inferred from homology"/>
<comment type="similarity">
    <text evidence="1">Belongs to the FAD-dependent oxidoreductase family.</text>
</comment>
<dbReference type="Gene3D" id="3.50.50.100">
    <property type="match status" value="1"/>
</dbReference>
<dbReference type="InterPro" id="IPR036188">
    <property type="entry name" value="FAD/NAD-bd_sf"/>
</dbReference>
<keyword evidence="2" id="KW-0285">Flavoprotein</keyword>
<dbReference type="PRINTS" id="PR00368">
    <property type="entry name" value="FADPNR"/>
</dbReference>
<dbReference type="Proteomes" id="UP000269198">
    <property type="component" value="Unassembled WGS sequence"/>
</dbReference>
<evidence type="ECO:0000313" key="7">
    <source>
        <dbReference type="Proteomes" id="UP000269198"/>
    </source>
</evidence>
<gene>
    <name evidence="6" type="ORF">EFW17_07630</name>
</gene>
<sequence length="373" mass="39256">MSYDSTPDDHRPTVAVVGGGYGGVTAAKALDDVADVVLIDPQDSFVHNVAALRGVVDPAWAERLFLPYDRLLRHGRVVRDGAARVDPGGVTLGSGTRIAADHIVLATGSTYPFPAKTDAEDSATGIAMYHATHKELAGAERVLLLGAGPVGMELAGEITAAWPHKGVTIVDPASDVVSGRFTDEFRAEVRRQVDSLGAELLLNTSLRALPPSDPGTATPFTVTTRAGREISADIWFRCFGVNPVSDYLADDLMDARTASGHIEVDAELRLPGTRNVFAIGDVTAIAEPKTGKAAGEHARLVASNIRTLLDGDGELTRYEPGPDSISLPMGPNGGTSFSRKHAPETGILDAEATSRIKGTDLMMAFYAGEVGYG</sequence>